<dbReference type="OrthoDB" id="5596743at2759"/>
<organism evidence="2 3">
    <name type="scientific">Ophiobolus disseminans</name>
    <dbReference type="NCBI Taxonomy" id="1469910"/>
    <lineage>
        <taxon>Eukaryota</taxon>
        <taxon>Fungi</taxon>
        <taxon>Dikarya</taxon>
        <taxon>Ascomycota</taxon>
        <taxon>Pezizomycotina</taxon>
        <taxon>Dothideomycetes</taxon>
        <taxon>Pleosporomycetidae</taxon>
        <taxon>Pleosporales</taxon>
        <taxon>Pleosporineae</taxon>
        <taxon>Phaeosphaeriaceae</taxon>
        <taxon>Ophiobolus</taxon>
    </lineage>
</organism>
<reference evidence="2" key="1">
    <citation type="journal article" date="2020" name="Stud. Mycol.">
        <title>101 Dothideomycetes genomes: a test case for predicting lifestyles and emergence of pathogens.</title>
        <authorList>
            <person name="Haridas S."/>
            <person name="Albert R."/>
            <person name="Binder M."/>
            <person name="Bloem J."/>
            <person name="Labutti K."/>
            <person name="Salamov A."/>
            <person name="Andreopoulos B."/>
            <person name="Baker S."/>
            <person name="Barry K."/>
            <person name="Bills G."/>
            <person name="Bluhm B."/>
            <person name="Cannon C."/>
            <person name="Castanera R."/>
            <person name="Culley D."/>
            <person name="Daum C."/>
            <person name="Ezra D."/>
            <person name="Gonzalez J."/>
            <person name="Henrissat B."/>
            <person name="Kuo A."/>
            <person name="Liang C."/>
            <person name="Lipzen A."/>
            <person name="Lutzoni F."/>
            <person name="Magnuson J."/>
            <person name="Mondo S."/>
            <person name="Nolan M."/>
            <person name="Ohm R."/>
            <person name="Pangilinan J."/>
            <person name="Park H.-J."/>
            <person name="Ramirez L."/>
            <person name="Alfaro M."/>
            <person name="Sun H."/>
            <person name="Tritt A."/>
            <person name="Yoshinaga Y."/>
            <person name="Zwiers L.-H."/>
            <person name="Turgeon B."/>
            <person name="Goodwin S."/>
            <person name="Spatafora J."/>
            <person name="Crous P."/>
            <person name="Grigoriev I."/>
        </authorList>
    </citation>
    <scope>NUCLEOTIDE SEQUENCE</scope>
    <source>
        <strain evidence="2">CBS 113818</strain>
    </source>
</reference>
<sequence length="537" mass="56999">MMNHVSIILFLYVPLVFSWPFGLFKRQINDTRPSVTSATFSAPFPTLQPGPTSIQGPVHSTVPFTPTPFEPRNRSTDAFKYVNRRIYTNRTACSRLPIPTSGLRAIPIPQGNTTTPIQSLFVSNSSNTPNKASYISILDTDGTTLIYDFSTPGRVGISDVDGNALYIDSAGLHLSTSDCSLGVDIEISNFAKQVDDLAAQRLRNSSLLQSHPLLRKRIATQQFFVSADLTTQCGKPAIDVNPYVFVGPTMCARVPGSGSAHYDFLCSFPGANSGIAHCQNDVQSVIGFLTGGISGSVTNWGTLGEMTLEGFAGGAAKFYSSLLEDVTSASAAGLRTLLPKLVSRGLAWLAVLQVSVAVIEYANGKSVAELVCEDVYRAAPPLKVVLEAGTSSLRLTDLYPQYTHGKIPDLSGQYTIFSNAETSCQTCRNGATCDTYEPNCNGMGANCLCGKSTEGANFCFPDGLCEADKPCSSSDDCFGGKLCLVASCCGYAVCTDATSCLPRTNGAKRALGATWPDLGAGNNSISGLTRAGWVGSR</sequence>
<name>A0A6A6ZG67_9PLEO</name>
<feature type="signal peptide" evidence="1">
    <location>
        <begin position="1"/>
        <end position="18"/>
    </location>
</feature>
<evidence type="ECO:0000256" key="1">
    <source>
        <dbReference type="SAM" id="SignalP"/>
    </source>
</evidence>
<dbReference type="Proteomes" id="UP000799424">
    <property type="component" value="Unassembled WGS sequence"/>
</dbReference>
<dbReference type="EMBL" id="MU006245">
    <property type="protein sequence ID" value="KAF2819304.1"/>
    <property type="molecule type" value="Genomic_DNA"/>
</dbReference>
<evidence type="ECO:0000313" key="2">
    <source>
        <dbReference type="EMBL" id="KAF2819304.1"/>
    </source>
</evidence>
<keyword evidence="1" id="KW-0732">Signal</keyword>
<evidence type="ECO:0000313" key="3">
    <source>
        <dbReference type="Proteomes" id="UP000799424"/>
    </source>
</evidence>
<proteinExistence type="predicted"/>
<gene>
    <name evidence="2" type="ORF">CC86DRAFT_460455</name>
</gene>
<dbReference type="AlphaFoldDB" id="A0A6A6ZG67"/>
<protein>
    <submittedName>
        <fullName evidence="2">Uncharacterized protein</fullName>
    </submittedName>
</protein>
<feature type="chain" id="PRO_5025427433" evidence="1">
    <location>
        <begin position="19"/>
        <end position="537"/>
    </location>
</feature>
<keyword evidence="3" id="KW-1185">Reference proteome</keyword>
<accession>A0A6A6ZG67</accession>